<accession>A0A977SLZ6</accession>
<organism evidence="1 2">
    <name type="scientific">Bacillus phage vB_BaeroP_SYYB1</name>
    <dbReference type="NCBI Taxonomy" id="2980552"/>
    <lineage>
        <taxon>Viruses</taxon>
        <taxon>Duplodnaviria</taxon>
        <taxon>Heunggongvirae</taxon>
        <taxon>Uroviricota</taxon>
        <taxon>Caudoviricetes</taxon>
        <taxon>Salasmaviridae</taxon>
        <taxon>Tatarstanvirinae</taxon>
        <taxon>Gaunavirus</taxon>
        <taxon>Gaunavirus syybuna</taxon>
    </lineage>
</organism>
<reference evidence="1" key="1">
    <citation type="submission" date="2022-09" db="EMBL/GenBank/DDBJ databases">
        <authorList>
            <person name="Xie Z."/>
            <person name="Yang M."/>
        </authorList>
    </citation>
    <scope>NUCLEOTIDE SEQUENCE</scope>
</reference>
<proteinExistence type="predicted"/>
<gene>
    <name evidence="1" type="ORF">SYYB1_32</name>
</gene>
<evidence type="ECO:0000313" key="2">
    <source>
        <dbReference type="Proteomes" id="UP001064695"/>
    </source>
</evidence>
<keyword evidence="2" id="KW-1185">Reference proteome</keyword>
<dbReference type="Proteomes" id="UP001064695">
    <property type="component" value="Segment"/>
</dbReference>
<dbReference type="EMBL" id="OP433492">
    <property type="protein sequence ID" value="UXN78521.1"/>
    <property type="molecule type" value="Genomic_DNA"/>
</dbReference>
<sequence length="92" mass="10280">MNLQGLKETKGYIMQQLANLGILAQLTEDTGISFNLVNCEFVLSFEETTQGVEIERTTKNEIGNTLGTELMTTFDELSKFLFNVTRLKLGGK</sequence>
<evidence type="ECO:0000313" key="1">
    <source>
        <dbReference type="EMBL" id="UXN78521.1"/>
    </source>
</evidence>
<name>A0A977SLZ6_9CAUD</name>
<protein>
    <submittedName>
        <fullName evidence="1">Uncharacterized protein</fullName>
    </submittedName>
</protein>